<name>A0A4Z1E8W3_9HELO</name>
<proteinExistence type="predicted"/>
<evidence type="ECO:0000313" key="3">
    <source>
        <dbReference type="Proteomes" id="UP000297777"/>
    </source>
</evidence>
<reference evidence="2 3" key="1">
    <citation type="submission" date="2017-12" db="EMBL/GenBank/DDBJ databases">
        <title>Comparative genomics of Botrytis spp.</title>
        <authorList>
            <person name="Valero-Jimenez C.A."/>
            <person name="Tapia P."/>
            <person name="Veloso J."/>
            <person name="Silva-Moreno E."/>
            <person name="Staats M."/>
            <person name="Valdes J.H."/>
            <person name="Van Kan J.A.L."/>
        </authorList>
    </citation>
    <scope>NUCLEOTIDE SEQUENCE [LARGE SCALE GENOMIC DNA]</scope>
    <source>
        <strain evidence="2 3">Bt9001</strain>
    </source>
</reference>
<feature type="region of interest" description="Disordered" evidence="1">
    <location>
        <begin position="1"/>
        <end position="29"/>
    </location>
</feature>
<sequence>MKIEPAGHNRAENSRLPATLDERDDPNSSVSELSLLGIVLGDITSAIGAQRARSPSAETLDIIV</sequence>
<evidence type="ECO:0000313" key="2">
    <source>
        <dbReference type="EMBL" id="TGO08644.1"/>
    </source>
</evidence>
<accession>A0A4Z1E8W3</accession>
<dbReference type="Proteomes" id="UP000297777">
    <property type="component" value="Unassembled WGS sequence"/>
</dbReference>
<dbReference type="AlphaFoldDB" id="A0A4Z1E8W3"/>
<feature type="compositionally biased region" description="Basic and acidic residues" evidence="1">
    <location>
        <begin position="1"/>
        <end position="13"/>
    </location>
</feature>
<comment type="caution">
    <text evidence="2">The sequence shown here is derived from an EMBL/GenBank/DDBJ whole genome shotgun (WGS) entry which is preliminary data.</text>
</comment>
<evidence type="ECO:0000256" key="1">
    <source>
        <dbReference type="SAM" id="MobiDB-lite"/>
    </source>
</evidence>
<protein>
    <submittedName>
        <fullName evidence="2">Uncharacterized protein</fullName>
    </submittedName>
</protein>
<dbReference type="EMBL" id="PQXH01000198">
    <property type="protein sequence ID" value="TGO08644.1"/>
    <property type="molecule type" value="Genomic_DNA"/>
</dbReference>
<gene>
    <name evidence="2" type="ORF">BTUL_0198g00050</name>
</gene>
<organism evidence="2 3">
    <name type="scientific">Botrytis tulipae</name>
    <dbReference type="NCBI Taxonomy" id="87230"/>
    <lineage>
        <taxon>Eukaryota</taxon>
        <taxon>Fungi</taxon>
        <taxon>Dikarya</taxon>
        <taxon>Ascomycota</taxon>
        <taxon>Pezizomycotina</taxon>
        <taxon>Leotiomycetes</taxon>
        <taxon>Helotiales</taxon>
        <taxon>Sclerotiniaceae</taxon>
        <taxon>Botrytis</taxon>
    </lineage>
</organism>
<keyword evidence="3" id="KW-1185">Reference proteome</keyword>